<dbReference type="AlphaFoldDB" id="A0A449AWP0"/>
<dbReference type="PANTHER" id="PTHR16301:SF20">
    <property type="entry name" value="IMPACT FAMILY MEMBER YIGZ"/>
    <property type="match status" value="1"/>
</dbReference>
<dbReference type="InterPro" id="IPR036956">
    <property type="entry name" value="Impact_N_sf"/>
</dbReference>
<accession>A0A449AWP0</accession>
<feature type="domain" description="Impact N-terminal" evidence="2">
    <location>
        <begin position="9"/>
        <end position="114"/>
    </location>
</feature>
<dbReference type="InterPro" id="IPR020568">
    <property type="entry name" value="Ribosomal_Su5_D2-typ_SF"/>
</dbReference>
<comment type="similarity">
    <text evidence="1">Belongs to the IMPACT family.</text>
</comment>
<evidence type="ECO:0000313" key="4">
    <source>
        <dbReference type="Proteomes" id="UP000290815"/>
    </source>
</evidence>
<dbReference type="PANTHER" id="PTHR16301">
    <property type="entry name" value="IMPACT-RELATED"/>
    <property type="match status" value="1"/>
</dbReference>
<proteinExistence type="inferred from homology"/>
<dbReference type="InterPro" id="IPR001498">
    <property type="entry name" value="Impact_N"/>
</dbReference>
<dbReference type="GO" id="GO:0006446">
    <property type="term" value="P:regulation of translational initiation"/>
    <property type="evidence" value="ECO:0007669"/>
    <property type="project" value="TreeGrafter"/>
</dbReference>
<dbReference type="KEGG" id="mgly:NCTC10194_00715"/>
<keyword evidence="4" id="KW-1185">Reference proteome</keyword>
<dbReference type="Pfam" id="PF01205">
    <property type="entry name" value="Impact_N"/>
    <property type="match status" value="1"/>
</dbReference>
<dbReference type="GO" id="GO:0005737">
    <property type="term" value="C:cytoplasm"/>
    <property type="evidence" value="ECO:0007669"/>
    <property type="project" value="TreeGrafter"/>
</dbReference>
<evidence type="ECO:0000256" key="1">
    <source>
        <dbReference type="ARBA" id="ARBA00007665"/>
    </source>
</evidence>
<sequence>MIKEELVIKKSRFIAYCFDVQNKEEVKKIWLELKNEHKNARHVCYAYLLYQDGVESAGFNDDAEPKATAGRPIYNLMRMKNVYNKAIFVVRYFGGIKLGEGGLKRAYGSSAGMVINKLIENQ</sequence>
<organism evidence="3 4">
    <name type="scientific">Mycoplasmopsis glycophila</name>
    <dbReference type="NCBI Taxonomy" id="171285"/>
    <lineage>
        <taxon>Bacteria</taxon>
        <taxon>Bacillati</taxon>
        <taxon>Mycoplasmatota</taxon>
        <taxon>Mycoplasmoidales</taxon>
        <taxon>Metamycoplasmataceae</taxon>
        <taxon>Mycoplasmopsis</taxon>
    </lineage>
</organism>
<dbReference type="EMBL" id="LR215024">
    <property type="protein sequence ID" value="VEU71189.1"/>
    <property type="molecule type" value="Genomic_DNA"/>
</dbReference>
<dbReference type="Gene3D" id="3.30.230.30">
    <property type="entry name" value="Impact, N-terminal domain"/>
    <property type="match status" value="1"/>
</dbReference>
<name>A0A449AWP0_9BACT</name>
<dbReference type="SUPFAM" id="SSF54211">
    <property type="entry name" value="Ribosomal protein S5 domain 2-like"/>
    <property type="match status" value="1"/>
</dbReference>
<dbReference type="RefSeq" id="WP_044888951.1">
    <property type="nucleotide sequence ID" value="NZ_LR215024.1"/>
</dbReference>
<dbReference type="Proteomes" id="UP000290815">
    <property type="component" value="Chromosome"/>
</dbReference>
<evidence type="ECO:0000259" key="2">
    <source>
        <dbReference type="Pfam" id="PF01205"/>
    </source>
</evidence>
<dbReference type="InterPro" id="IPR023582">
    <property type="entry name" value="Impact"/>
</dbReference>
<protein>
    <submittedName>
        <fullName evidence="3">Proline dipeptidase pepQ</fullName>
    </submittedName>
</protein>
<reference evidence="3 4" key="1">
    <citation type="submission" date="2019-01" db="EMBL/GenBank/DDBJ databases">
        <authorList>
            <consortium name="Pathogen Informatics"/>
        </authorList>
    </citation>
    <scope>NUCLEOTIDE SEQUENCE [LARGE SCALE GENOMIC DNA]</scope>
    <source>
        <strain evidence="3 4">NCTC10194</strain>
    </source>
</reference>
<evidence type="ECO:0000313" key="3">
    <source>
        <dbReference type="EMBL" id="VEU71189.1"/>
    </source>
</evidence>
<gene>
    <name evidence="3" type="primary">yigZ</name>
    <name evidence="3" type="ORF">NCTC10194_00715</name>
</gene>